<sequence>MDGVFAVHAAGLAMLFAYLAQRSIPSTPLARVIAEMVVAFVSLTALSLFIIAHHRKGTHGRIMNQTQEEVVLILLFGLFWFGTKAWNDSRVLGKVEDSSSEPAWVPSPALNLRGCPGGHFMCVMEEMSW</sequence>
<accession>A0A0C2XK65</accession>
<proteinExistence type="predicted"/>
<reference evidence="3" key="2">
    <citation type="submission" date="2015-01" db="EMBL/GenBank/DDBJ databases">
        <title>Evolutionary Origins and Diversification of the Mycorrhizal Mutualists.</title>
        <authorList>
            <consortium name="DOE Joint Genome Institute"/>
            <consortium name="Mycorrhizal Genomics Consortium"/>
            <person name="Kohler A."/>
            <person name="Kuo A."/>
            <person name="Nagy L.G."/>
            <person name="Floudas D."/>
            <person name="Copeland A."/>
            <person name="Barry K.W."/>
            <person name="Cichocki N."/>
            <person name="Veneault-Fourrey C."/>
            <person name="LaButti K."/>
            <person name="Lindquist E.A."/>
            <person name="Lipzen A."/>
            <person name="Lundell T."/>
            <person name="Morin E."/>
            <person name="Murat C."/>
            <person name="Riley R."/>
            <person name="Ohm R."/>
            <person name="Sun H."/>
            <person name="Tunlid A."/>
            <person name="Henrissat B."/>
            <person name="Grigoriev I.V."/>
            <person name="Hibbett D.S."/>
            <person name="Martin F."/>
        </authorList>
    </citation>
    <scope>NUCLEOTIDE SEQUENCE [LARGE SCALE GENOMIC DNA]</scope>
    <source>
        <strain evidence="3">MAFF 305830</strain>
    </source>
</reference>
<dbReference type="EMBL" id="KN824288">
    <property type="protein sequence ID" value="KIM29447.1"/>
    <property type="molecule type" value="Genomic_DNA"/>
</dbReference>
<dbReference type="Proteomes" id="UP000054097">
    <property type="component" value="Unassembled WGS sequence"/>
</dbReference>
<gene>
    <name evidence="2" type="ORF">M408DRAFT_8135</name>
</gene>
<dbReference type="AlphaFoldDB" id="A0A0C2XK65"/>
<name>A0A0C2XK65_SERVB</name>
<dbReference type="HOGENOM" id="CLU_120070_0_0_1"/>
<organism evidence="2 3">
    <name type="scientific">Serendipita vermifera MAFF 305830</name>
    <dbReference type="NCBI Taxonomy" id="933852"/>
    <lineage>
        <taxon>Eukaryota</taxon>
        <taxon>Fungi</taxon>
        <taxon>Dikarya</taxon>
        <taxon>Basidiomycota</taxon>
        <taxon>Agaricomycotina</taxon>
        <taxon>Agaricomycetes</taxon>
        <taxon>Sebacinales</taxon>
        <taxon>Serendipitaceae</taxon>
        <taxon>Serendipita</taxon>
    </lineage>
</organism>
<dbReference type="OrthoDB" id="3266871at2759"/>
<evidence type="ECO:0000313" key="3">
    <source>
        <dbReference type="Proteomes" id="UP000054097"/>
    </source>
</evidence>
<keyword evidence="1" id="KW-0472">Membrane</keyword>
<keyword evidence="1" id="KW-1133">Transmembrane helix</keyword>
<dbReference type="STRING" id="933852.A0A0C2XK65"/>
<keyword evidence="3" id="KW-1185">Reference proteome</keyword>
<evidence type="ECO:0000313" key="2">
    <source>
        <dbReference type="EMBL" id="KIM29447.1"/>
    </source>
</evidence>
<keyword evidence="1" id="KW-0812">Transmembrane</keyword>
<feature type="transmembrane region" description="Helical" evidence="1">
    <location>
        <begin position="32"/>
        <end position="50"/>
    </location>
</feature>
<evidence type="ECO:0000256" key="1">
    <source>
        <dbReference type="SAM" id="Phobius"/>
    </source>
</evidence>
<protein>
    <submittedName>
        <fullName evidence="2">Uncharacterized protein</fullName>
    </submittedName>
</protein>
<reference evidence="2 3" key="1">
    <citation type="submission" date="2014-04" db="EMBL/GenBank/DDBJ databases">
        <authorList>
            <consortium name="DOE Joint Genome Institute"/>
            <person name="Kuo A."/>
            <person name="Zuccaro A."/>
            <person name="Kohler A."/>
            <person name="Nagy L.G."/>
            <person name="Floudas D."/>
            <person name="Copeland A."/>
            <person name="Barry K.W."/>
            <person name="Cichocki N."/>
            <person name="Veneault-Fourrey C."/>
            <person name="LaButti K."/>
            <person name="Lindquist E.A."/>
            <person name="Lipzen A."/>
            <person name="Lundell T."/>
            <person name="Morin E."/>
            <person name="Murat C."/>
            <person name="Sun H."/>
            <person name="Tunlid A."/>
            <person name="Henrissat B."/>
            <person name="Grigoriev I.V."/>
            <person name="Hibbett D.S."/>
            <person name="Martin F."/>
            <person name="Nordberg H.P."/>
            <person name="Cantor M.N."/>
            <person name="Hua S.X."/>
        </authorList>
    </citation>
    <scope>NUCLEOTIDE SEQUENCE [LARGE SCALE GENOMIC DNA]</scope>
    <source>
        <strain evidence="2 3">MAFF 305830</strain>
    </source>
</reference>